<keyword evidence="4" id="KW-0833">Ubl conjugation pathway</keyword>
<evidence type="ECO:0000256" key="2">
    <source>
        <dbReference type="ARBA" id="ARBA00004718"/>
    </source>
</evidence>
<evidence type="ECO:0000313" key="9">
    <source>
        <dbReference type="Proteomes" id="UP000192596"/>
    </source>
</evidence>
<dbReference type="AlphaFoldDB" id="A0A1V8SZQ2"/>
<dbReference type="Proteomes" id="UP000192596">
    <property type="component" value="Unassembled WGS sequence"/>
</dbReference>
<dbReference type="InterPro" id="IPR000011">
    <property type="entry name" value="UBQ/SUMO-activ_enz_E1-like"/>
</dbReference>
<dbReference type="GO" id="GO:0016925">
    <property type="term" value="P:protein sumoylation"/>
    <property type="evidence" value="ECO:0007669"/>
    <property type="project" value="TreeGrafter"/>
</dbReference>
<keyword evidence="5" id="KW-0539">Nucleus</keyword>
<dbReference type="InterPro" id="IPR035985">
    <property type="entry name" value="Ubiquitin-activating_enz"/>
</dbReference>
<comment type="similarity">
    <text evidence="3">Belongs to the ubiquitin-activating E1 family.</text>
</comment>
<evidence type="ECO:0000256" key="5">
    <source>
        <dbReference type="ARBA" id="ARBA00023242"/>
    </source>
</evidence>
<dbReference type="STRING" id="1507870.A0A1V8SZQ2"/>
<dbReference type="InterPro" id="IPR000594">
    <property type="entry name" value="ThiF_NAD_FAD-bd"/>
</dbReference>
<dbReference type="PANTHER" id="PTHR10953:SF162">
    <property type="entry name" value="SUMO-ACTIVATING ENZYME SUBUNIT 1"/>
    <property type="match status" value="1"/>
</dbReference>
<evidence type="ECO:0000256" key="1">
    <source>
        <dbReference type="ARBA" id="ARBA00004123"/>
    </source>
</evidence>
<comment type="caution">
    <text evidence="8">The sequence shown here is derived from an EMBL/GenBank/DDBJ whole genome shotgun (WGS) entry which is preliminary data.</text>
</comment>
<dbReference type="InParanoid" id="A0A1V8SZQ2"/>
<dbReference type="GO" id="GO:0031510">
    <property type="term" value="C:SUMO activating enzyme complex"/>
    <property type="evidence" value="ECO:0007669"/>
    <property type="project" value="TreeGrafter"/>
</dbReference>
<dbReference type="Gene3D" id="3.40.50.720">
    <property type="entry name" value="NAD(P)-binding Rossmann-like Domain"/>
    <property type="match status" value="1"/>
</dbReference>
<dbReference type="OrthoDB" id="1708823at2759"/>
<gene>
    <name evidence="8" type="ORF">B0A48_09476</name>
</gene>
<sequence length="409" mass="44581">MSNGNTDATNGDTATETQTNGLSADDFALYDRQIRLWGAKAQEQIRNANVLLVSLRALGTEIAKNLTLAGIRSLTIIDDEPVVEEDLGAGYFLRDADVGKPRAEAAIPRIQDLNPRVTVTSGGSLAELMSKDQNYYAAYSVIVACDHDFTTLNVINTGARVAQRPFYAASIHGMYGFVFADLVSHEYVIEREQSNMPTTIKPESLTRSVTSTSSKKEPTGKTTEIVQKREIYCPLLLANSSPLPKEILSNRRKLKAVPALLPCIRALFDFQRTFARLPDHTPQDAALFISLAKNKAGELQLPQDTLTGDFIKSFMQNIGAEIITTAAFVGGRLSEDVLNVLGQREQPIQNFALFDFETLVSPIYCLYSPPPELVMPALNGHVGLLNGLNTVAVPIAEGVVPAAEVLELE</sequence>
<evidence type="ECO:0000256" key="3">
    <source>
        <dbReference type="ARBA" id="ARBA00005673"/>
    </source>
</evidence>
<evidence type="ECO:0000256" key="6">
    <source>
        <dbReference type="ARBA" id="ARBA00044354"/>
    </source>
</evidence>
<protein>
    <recommendedName>
        <fullName evidence="6">Ubiquitin-like 1-activating enzyme E1A</fullName>
    </recommendedName>
</protein>
<evidence type="ECO:0000313" key="8">
    <source>
        <dbReference type="EMBL" id="OQO04554.1"/>
    </source>
</evidence>
<dbReference type="Pfam" id="PF00899">
    <property type="entry name" value="ThiF"/>
    <property type="match status" value="1"/>
</dbReference>
<keyword evidence="9" id="KW-1185">Reference proteome</keyword>
<proteinExistence type="inferred from homology"/>
<accession>A0A1V8SZQ2</accession>
<organism evidence="8 9">
    <name type="scientific">Cryoendolithus antarcticus</name>
    <dbReference type="NCBI Taxonomy" id="1507870"/>
    <lineage>
        <taxon>Eukaryota</taxon>
        <taxon>Fungi</taxon>
        <taxon>Dikarya</taxon>
        <taxon>Ascomycota</taxon>
        <taxon>Pezizomycotina</taxon>
        <taxon>Dothideomycetes</taxon>
        <taxon>Dothideomycetidae</taxon>
        <taxon>Cladosporiales</taxon>
        <taxon>Cladosporiaceae</taxon>
        <taxon>Cryoendolithus</taxon>
    </lineage>
</organism>
<evidence type="ECO:0000259" key="7">
    <source>
        <dbReference type="Pfam" id="PF00899"/>
    </source>
</evidence>
<name>A0A1V8SZQ2_9PEZI</name>
<dbReference type="FunCoup" id="A0A1V8SZQ2">
    <property type="interactions" value="2184"/>
</dbReference>
<dbReference type="GO" id="GO:0019948">
    <property type="term" value="F:SUMO activating enzyme activity"/>
    <property type="evidence" value="ECO:0007669"/>
    <property type="project" value="TreeGrafter"/>
</dbReference>
<evidence type="ECO:0000256" key="4">
    <source>
        <dbReference type="ARBA" id="ARBA00022786"/>
    </source>
</evidence>
<dbReference type="SUPFAM" id="SSF69572">
    <property type="entry name" value="Activating enzymes of the ubiquitin-like proteins"/>
    <property type="match status" value="1"/>
</dbReference>
<comment type="subcellular location">
    <subcellularLocation>
        <location evidence="1">Nucleus</location>
    </subcellularLocation>
</comment>
<dbReference type="EMBL" id="NAJO01000021">
    <property type="protein sequence ID" value="OQO04554.1"/>
    <property type="molecule type" value="Genomic_DNA"/>
</dbReference>
<feature type="domain" description="THIF-type NAD/FAD binding fold" evidence="7">
    <location>
        <begin position="30"/>
        <end position="355"/>
    </location>
</feature>
<dbReference type="InterPro" id="IPR045886">
    <property type="entry name" value="ThiF/MoeB/HesA"/>
</dbReference>
<dbReference type="PANTHER" id="PTHR10953">
    <property type="entry name" value="UBIQUITIN-ACTIVATING ENZYME E1"/>
    <property type="match status" value="1"/>
</dbReference>
<reference evidence="9" key="1">
    <citation type="submission" date="2017-03" db="EMBL/GenBank/DDBJ databases">
        <title>Genomes of endolithic fungi from Antarctica.</title>
        <authorList>
            <person name="Coleine C."/>
            <person name="Masonjones S."/>
            <person name="Stajich J.E."/>
        </authorList>
    </citation>
    <scope>NUCLEOTIDE SEQUENCE [LARGE SCALE GENOMIC DNA]</scope>
    <source>
        <strain evidence="9">CCFEE 5527</strain>
    </source>
</reference>
<dbReference type="PRINTS" id="PR01849">
    <property type="entry name" value="UBIQUITINACT"/>
</dbReference>
<dbReference type="GO" id="GO:0005737">
    <property type="term" value="C:cytoplasm"/>
    <property type="evidence" value="ECO:0007669"/>
    <property type="project" value="TreeGrafter"/>
</dbReference>
<comment type="pathway">
    <text evidence="2">Protein modification; protein sumoylation.</text>
</comment>